<dbReference type="Proteomes" id="UP000694393">
    <property type="component" value="Unplaced"/>
</dbReference>
<evidence type="ECO:0000256" key="3">
    <source>
        <dbReference type="ARBA" id="ARBA00022801"/>
    </source>
</evidence>
<dbReference type="PROSITE" id="PS50240">
    <property type="entry name" value="TRYPSIN_DOM"/>
    <property type="match status" value="1"/>
</dbReference>
<sequence length="284" mass="31667">MSGVLKGKRESSLPFHFQDILDTYCVRTHCSKHGASIHFVCFCYHYTPDSCVDIIGGGEVSPHSRPYMALLKGKEYCGGTLIKENWVLTAAHCKIDSTEVVLGAHSWLEREKEQQQFKIAKSIRYPCFDDQTKENDIMLLQLQTRAKINKAVKTMRLPNTDTDLKPGTKCQVAGWGITKNRQSKPSNTLREVNVTVIDRRICNDQNHYNYNPLITMNMVCAGDKKGGKDSCSGDSGGPLICNGELKGITSFGKPNKCGAVQSPGVYTRLRMPHLLWIKKTIGVP</sequence>
<protein>
    <submittedName>
        <fullName evidence="8">Granzyme A</fullName>
    </submittedName>
</protein>
<dbReference type="InterPro" id="IPR009003">
    <property type="entry name" value="Peptidase_S1_PA"/>
</dbReference>
<dbReference type="PANTHER" id="PTHR24271">
    <property type="entry name" value="KALLIKREIN-RELATED"/>
    <property type="match status" value="1"/>
</dbReference>
<dbReference type="Pfam" id="PF00089">
    <property type="entry name" value="Trypsin"/>
    <property type="match status" value="1"/>
</dbReference>
<evidence type="ECO:0000313" key="8">
    <source>
        <dbReference type="Ensembl" id="ENSPCEP00000000965.1"/>
    </source>
</evidence>
<dbReference type="InterPro" id="IPR001314">
    <property type="entry name" value="Peptidase_S1A"/>
</dbReference>
<keyword evidence="2" id="KW-0732">Signal</keyword>
<dbReference type="InterPro" id="IPR018114">
    <property type="entry name" value="TRYPSIN_HIS"/>
</dbReference>
<keyword evidence="5" id="KW-1015">Disulfide bond</keyword>
<dbReference type="InterPro" id="IPR033116">
    <property type="entry name" value="TRYPSIN_SER"/>
</dbReference>
<organism evidence="8 9">
    <name type="scientific">Pelusios castaneus</name>
    <name type="common">West African mud turtle</name>
    <dbReference type="NCBI Taxonomy" id="367368"/>
    <lineage>
        <taxon>Eukaryota</taxon>
        <taxon>Metazoa</taxon>
        <taxon>Chordata</taxon>
        <taxon>Craniata</taxon>
        <taxon>Vertebrata</taxon>
        <taxon>Euteleostomi</taxon>
        <taxon>Archelosauria</taxon>
        <taxon>Testudinata</taxon>
        <taxon>Testudines</taxon>
        <taxon>Pleurodira</taxon>
        <taxon>Pelomedusidae</taxon>
        <taxon>Pelusios</taxon>
    </lineage>
</organism>
<dbReference type="AlphaFoldDB" id="A0A8C8R6T8"/>
<dbReference type="SMART" id="SM00020">
    <property type="entry name" value="Tryp_SPc"/>
    <property type="match status" value="1"/>
</dbReference>
<dbReference type="PANTHER" id="PTHR24271:SF69">
    <property type="entry name" value="GRANZYME A"/>
    <property type="match status" value="1"/>
</dbReference>
<feature type="domain" description="Peptidase S1" evidence="7">
    <location>
        <begin position="54"/>
        <end position="282"/>
    </location>
</feature>
<evidence type="ECO:0000259" key="7">
    <source>
        <dbReference type="PROSITE" id="PS50240"/>
    </source>
</evidence>
<dbReference type="PROSITE" id="PS00135">
    <property type="entry name" value="TRYPSIN_SER"/>
    <property type="match status" value="1"/>
</dbReference>
<reference evidence="8" key="2">
    <citation type="submission" date="2025-09" db="UniProtKB">
        <authorList>
            <consortium name="Ensembl"/>
        </authorList>
    </citation>
    <scope>IDENTIFICATION</scope>
</reference>
<dbReference type="CDD" id="cd00190">
    <property type="entry name" value="Tryp_SPc"/>
    <property type="match status" value="1"/>
</dbReference>
<name>A0A8C8R6T8_9SAUR</name>
<evidence type="ECO:0000256" key="1">
    <source>
        <dbReference type="ARBA" id="ARBA00022670"/>
    </source>
</evidence>
<dbReference type="GO" id="GO:0006508">
    <property type="term" value="P:proteolysis"/>
    <property type="evidence" value="ECO:0007669"/>
    <property type="project" value="UniProtKB-KW"/>
</dbReference>
<dbReference type="FunFam" id="2.40.10.10:FF:000120">
    <property type="entry name" value="Putative serine protease"/>
    <property type="match status" value="1"/>
</dbReference>
<dbReference type="InterPro" id="IPR043504">
    <property type="entry name" value="Peptidase_S1_PA_chymotrypsin"/>
</dbReference>
<reference evidence="8" key="1">
    <citation type="submission" date="2025-08" db="UniProtKB">
        <authorList>
            <consortium name="Ensembl"/>
        </authorList>
    </citation>
    <scope>IDENTIFICATION</scope>
</reference>
<evidence type="ECO:0000256" key="6">
    <source>
        <dbReference type="RuleBase" id="RU363034"/>
    </source>
</evidence>
<dbReference type="PROSITE" id="PS00134">
    <property type="entry name" value="TRYPSIN_HIS"/>
    <property type="match status" value="1"/>
</dbReference>
<dbReference type="GO" id="GO:0004252">
    <property type="term" value="F:serine-type endopeptidase activity"/>
    <property type="evidence" value="ECO:0007669"/>
    <property type="project" value="InterPro"/>
</dbReference>
<evidence type="ECO:0000256" key="5">
    <source>
        <dbReference type="ARBA" id="ARBA00023157"/>
    </source>
</evidence>
<keyword evidence="4 6" id="KW-0720">Serine protease</keyword>
<evidence type="ECO:0000313" key="9">
    <source>
        <dbReference type="Proteomes" id="UP000694393"/>
    </source>
</evidence>
<dbReference type="PRINTS" id="PR00722">
    <property type="entry name" value="CHYMOTRYPSIN"/>
</dbReference>
<dbReference type="Ensembl" id="ENSPCET00000001001.1">
    <property type="protein sequence ID" value="ENSPCEP00000000965.1"/>
    <property type="gene ID" value="ENSPCEG00000000798.1"/>
</dbReference>
<accession>A0A8C8R6T8</accession>
<dbReference type="SUPFAM" id="SSF50494">
    <property type="entry name" value="Trypsin-like serine proteases"/>
    <property type="match status" value="1"/>
</dbReference>
<proteinExistence type="predicted"/>
<dbReference type="InterPro" id="IPR001254">
    <property type="entry name" value="Trypsin_dom"/>
</dbReference>
<dbReference type="Gene3D" id="2.40.10.10">
    <property type="entry name" value="Trypsin-like serine proteases"/>
    <property type="match status" value="2"/>
</dbReference>
<keyword evidence="3 6" id="KW-0378">Hydrolase</keyword>
<evidence type="ECO:0000256" key="4">
    <source>
        <dbReference type="ARBA" id="ARBA00022825"/>
    </source>
</evidence>
<keyword evidence="1 6" id="KW-0645">Protease</keyword>
<evidence type="ECO:0000256" key="2">
    <source>
        <dbReference type="ARBA" id="ARBA00022729"/>
    </source>
</evidence>
<keyword evidence="9" id="KW-1185">Reference proteome</keyword>